<evidence type="ECO:0000313" key="4">
    <source>
        <dbReference type="Proteomes" id="UP001218218"/>
    </source>
</evidence>
<dbReference type="EMBL" id="JARIHO010000098">
    <property type="protein sequence ID" value="KAJ7304915.1"/>
    <property type="molecule type" value="Genomic_DNA"/>
</dbReference>
<dbReference type="Proteomes" id="UP001218218">
    <property type="component" value="Unassembled WGS sequence"/>
</dbReference>
<sequence length="257" mass="28040">MPPPGADRCIPNYWAEPGDEDPVAFCAQGNRIYVVTSGTVCGVFSSEARAHKQINGVSNAHWRAVKSWAKAIQVWNESCDVYHETRCPHQSRKPAPPPRQRAQFPANDFVTSAPSRSPPARPARMHAVATAMPARSTPHSPVSSASLQSPSTPKSLPAHKCLGCLCHPPLAMMDAVDAFSRMGVADPSAQTCPPKQWVIGGVKKFFAQRIDAIDHILTLHLGQALIMGSRNIHKLRAFTKGVEYVRKPGHAWDSDEE</sequence>
<proteinExistence type="predicted"/>
<dbReference type="SUPFAM" id="SSF55658">
    <property type="entry name" value="L9 N-domain-like"/>
    <property type="match status" value="1"/>
</dbReference>
<evidence type="ECO:0000313" key="3">
    <source>
        <dbReference type="EMBL" id="KAJ7304915.1"/>
    </source>
</evidence>
<feature type="compositionally biased region" description="Low complexity" evidence="1">
    <location>
        <begin position="138"/>
        <end position="151"/>
    </location>
</feature>
<dbReference type="InterPro" id="IPR009027">
    <property type="entry name" value="Ribosomal_bL9/RNase_H1_N"/>
</dbReference>
<reference evidence="2" key="1">
    <citation type="submission" date="2023-03" db="EMBL/GenBank/DDBJ databases">
        <title>Massive genome expansion in bonnet fungi (Mycena s.s.) driven by repeated elements and novel gene families across ecological guilds.</title>
        <authorList>
            <consortium name="Lawrence Berkeley National Laboratory"/>
            <person name="Harder C.B."/>
            <person name="Miyauchi S."/>
            <person name="Viragh M."/>
            <person name="Kuo A."/>
            <person name="Thoen E."/>
            <person name="Andreopoulos B."/>
            <person name="Lu D."/>
            <person name="Skrede I."/>
            <person name="Drula E."/>
            <person name="Henrissat B."/>
            <person name="Morin E."/>
            <person name="Kohler A."/>
            <person name="Barry K."/>
            <person name="LaButti K."/>
            <person name="Morin E."/>
            <person name="Salamov A."/>
            <person name="Lipzen A."/>
            <person name="Mereny Z."/>
            <person name="Hegedus B."/>
            <person name="Baldrian P."/>
            <person name="Stursova M."/>
            <person name="Weitz H."/>
            <person name="Taylor A."/>
            <person name="Grigoriev I.V."/>
            <person name="Nagy L.G."/>
            <person name="Martin F."/>
            <person name="Kauserud H."/>
        </authorList>
    </citation>
    <scope>NUCLEOTIDE SEQUENCE</scope>
    <source>
        <strain evidence="2">CBHHK002</strain>
    </source>
</reference>
<gene>
    <name evidence="3" type="ORF">DFH08DRAFT_976507</name>
    <name evidence="2" type="ORF">DFH08DRAFT_978160</name>
</gene>
<evidence type="ECO:0000313" key="2">
    <source>
        <dbReference type="EMBL" id="KAJ7302171.1"/>
    </source>
</evidence>
<dbReference type="EMBL" id="JARIHO010000120">
    <property type="protein sequence ID" value="KAJ7302171.1"/>
    <property type="molecule type" value="Genomic_DNA"/>
</dbReference>
<accession>A0AAD6YZG4</accession>
<name>A0AAD6YZG4_9AGAR</name>
<organism evidence="2 4">
    <name type="scientific">Mycena albidolilacea</name>
    <dbReference type="NCBI Taxonomy" id="1033008"/>
    <lineage>
        <taxon>Eukaryota</taxon>
        <taxon>Fungi</taxon>
        <taxon>Dikarya</taxon>
        <taxon>Basidiomycota</taxon>
        <taxon>Agaricomycotina</taxon>
        <taxon>Agaricomycetes</taxon>
        <taxon>Agaricomycetidae</taxon>
        <taxon>Agaricales</taxon>
        <taxon>Marasmiineae</taxon>
        <taxon>Mycenaceae</taxon>
        <taxon>Mycena</taxon>
    </lineage>
</organism>
<dbReference type="Gene3D" id="3.40.970.10">
    <property type="entry name" value="Ribonuclease H1, N-terminal domain"/>
    <property type="match status" value="1"/>
</dbReference>
<feature type="region of interest" description="Disordered" evidence="1">
    <location>
        <begin position="109"/>
        <end position="151"/>
    </location>
</feature>
<dbReference type="AlphaFoldDB" id="A0AAD6YZG4"/>
<keyword evidence="4" id="KW-1185">Reference proteome</keyword>
<protein>
    <submittedName>
        <fullName evidence="2">Uncharacterized protein</fullName>
    </submittedName>
</protein>
<dbReference type="InterPro" id="IPR037056">
    <property type="entry name" value="RNase_H1_N_sf"/>
</dbReference>
<comment type="caution">
    <text evidence="2">The sequence shown here is derived from an EMBL/GenBank/DDBJ whole genome shotgun (WGS) entry which is preliminary data.</text>
</comment>
<evidence type="ECO:0000256" key="1">
    <source>
        <dbReference type="SAM" id="MobiDB-lite"/>
    </source>
</evidence>